<dbReference type="GO" id="GO:0051015">
    <property type="term" value="F:actin filament binding"/>
    <property type="evidence" value="ECO:0007669"/>
    <property type="project" value="TreeGrafter"/>
</dbReference>
<dbReference type="PANTHER" id="PTHR13651:SF0">
    <property type="entry name" value="PROTEIN ABITRAM"/>
    <property type="match status" value="1"/>
</dbReference>
<accession>A0A915Q2Z2</accession>
<dbReference type="GO" id="GO:0048813">
    <property type="term" value="P:dendrite morphogenesis"/>
    <property type="evidence" value="ECO:0007669"/>
    <property type="project" value="TreeGrafter"/>
</dbReference>
<dbReference type="Proteomes" id="UP000887581">
    <property type="component" value="Unplaced"/>
</dbReference>
<evidence type="ECO:0000313" key="2">
    <source>
        <dbReference type="WBParaSite" id="sdigi.contig64.g3405.t1"/>
    </source>
</evidence>
<protein>
    <submittedName>
        <fullName evidence="2">Actin-binding transcription modulator</fullName>
    </submittedName>
</protein>
<organism evidence="1 2">
    <name type="scientific">Setaria digitata</name>
    <dbReference type="NCBI Taxonomy" id="48799"/>
    <lineage>
        <taxon>Eukaryota</taxon>
        <taxon>Metazoa</taxon>
        <taxon>Ecdysozoa</taxon>
        <taxon>Nematoda</taxon>
        <taxon>Chromadorea</taxon>
        <taxon>Rhabditida</taxon>
        <taxon>Spirurina</taxon>
        <taxon>Spiruromorpha</taxon>
        <taxon>Filarioidea</taxon>
        <taxon>Setariidae</taxon>
        <taxon>Setaria</taxon>
    </lineage>
</organism>
<dbReference type="GO" id="GO:0051489">
    <property type="term" value="P:regulation of filopodium assembly"/>
    <property type="evidence" value="ECO:0007669"/>
    <property type="project" value="TreeGrafter"/>
</dbReference>
<name>A0A915Q2Z2_9BILA</name>
<dbReference type="WBParaSite" id="sdigi.contig64.g3405.t1">
    <property type="protein sequence ID" value="sdigi.contig64.g3405.t1"/>
    <property type="gene ID" value="sdigi.contig64.g3405"/>
</dbReference>
<dbReference type="PANTHER" id="PTHR13651">
    <property type="entry name" value="PROTEIN ABITRAM"/>
    <property type="match status" value="1"/>
</dbReference>
<dbReference type="GO" id="GO:0030833">
    <property type="term" value="P:regulation of actin filament polymerization"/>
    <property type="evidence" value="ECO:0007669"/>
    <property type="project" value="TreeGrafter"/>
</dbReference>
<proteinExistence type="predicted"/>
<dbReference type="InterPro" id="IPR011053">
    <property type="entry name" value="Single_hybrid_motif"/>
</dbReference>
<dbReference type="GO" id="GO:0003785">
    <property type="term" value="F:actin monomer binding"/>
    <property type="evidence" value="ECO:0007669"/>
    <property type="project" value="TreeGrafter"/>
</dbReference>
<evidence type="ECO:0000313" key="1">
    <source>
        <dbReference type="Proteomes" id="UP000887581"/>
    </source>
</evidence>
<dbReference type="AlphaFoldDB" id="A0A915Q2Z2"/>
<dbReference type="SUPFAM" id="SSF51230">
    <property type="entry name" value="Single hybrid motif"/>
    <property type="match status" value="1"/>
</dbReference>
<dbReference type="GO" id="GO:0030027">
    <property type="term" value="C:lamellipodium"/>
    <property type="evidence" value="ECO:0007669"/>
    <property type="project" value="TreeGrafter"/>
</dbReference>
<sequence>MWLRSCEVLQEEGNLLKSDQMACEEYASVQPDYRSVVDRSYKRYILKSDGNDLCYLRHPSGVVVVTLYKNHELMRKPIKRIDWHMKKNKGIDRSKQKVSGKGKKGGLALLPDTKLCIVYCEDGSEYVLRAGLKAILIEINERLLENPNLMRSAPENQGYIAIIIPYASEGGLPPQVFAEEDNT</sequence>
<dbReference type="InterPro" id="IPR039169">
    <property type="entry name" value="Abitram"/>
</dbReference>
<reference evidence="2" key="1">
    <citation type="submission" date="2022-11" db="UniProtKB">
        <authorList>
            <consortium name="WormBaseParasite"/>
        </authorList>
    </citation>
    <scope>IDENTIFICATION</scope>
</reference>
<dbReference type="GO" id="GO:0032433">
    <property type="term" value="C:filopodium tip"/>
    <property type="evidence" value="ECO:0007669"/>
    <property type="project" value="TreeGrafter"/>
</dbReference>
<dbReference type="GO" id="GO:0030425">
    <property type="term" value="C:dendrite"/>
    <property type="evidence" value="ECO:0007669"/>
    <property type="project" value="TreeGrafter"/>
</dbReference>
<keyword evidence="1" id="KW-1185">Reference proteome</keyword>
<dbReference type="GO" id="GO:0005634">
    <property type="term" value="C:nucleus"/>
    <property type="evidence" value="ECO:0007669"/>
    <property type="project" value="TreeGrafter"/>
</dbReference>